<dbReference type="EnsemblPlants" id="PNT67545">
    <property type="protein sequence ID" value="PNT67545"/>
    <property type="gene ID" value="BRADI_3g28834v3"/>
</dbReference>
<dbReference type="Proteomes" id="UP000008810">
    <property type="component" value="Chromosome 3"/>
</dbReference>
<organism evidence="1">
    <name type="scientific">Brachypodium distachyon</name>
    <name type="common">Purple false brome</name>
    <name type="synonym">Trachynia distachya</name>
    <dbReference type="NCBI Taxonomy" id="15368"/>
    <lineage>
        <taxon>Eukaryota</taxon>
        <taxon>Viridiplantae</taxon>
        <taxon>Streptophyta</taxon>
        <taxon>Embryophyta</taxon>
        <taxon>Tracheophyta</taxon>
        <taxon>Spermatophyta</taxon>
        <taxon>Magnoliopsida</taxon>
        <taxon>Liliopsida</taxon>
        <taxon>Poales</taxon>
        <taxon>Poaceae</taxon>
        <taxon>BOP clade</taxon>
        <taxon>Pooideae</taxon>
        <taxon>Stipodae</taxon>
        <taxon>Brachypodieae</taxon>
        <taxon>Brachypodium</taxon>
    </lineage>
</organism>
<name>A0A2K2CZV3_BRADI</name>
<dbReference type="EMBL" id="CM000882">
    <property type="protein sequence ID" value="PNT67545.1"/>
    <property type="molecule type" value="Genomic_DNA"/>
</dbReference>
<protein>
    <submittedName>
        <fullName evidence="1 2">Uncharacterized protein</fullName>
    </submittedName>
</protein>
<dbReference type="OrthoDB" id="2008284at2759"/>
<gene>
    <name evidence="1" type="ORF">BRADI_3g28834v3</name>
</gene>
<proteinExistence type="predicted"/>
<evidence type="ECO:0000313" key="1">
    <source>
        <dbReference type="EMBL" id="PNT67545.1"/>
    </source>
</evidence>
<keyword evidence="3" id="KW-1185">Reference proteome</keyword>
<reference evidence="1 2" key="1">
    <citation type="journal article" date="2010" name="Nature">
        <title>Genome sequencing and analysis of the model grass Brachypodium distachyon.</title>
        <authorList>
            <consortium name="International Brachypodium Initiative"/>
        </authorList>
    </citation>
    <scope>NUCLEOTIDE SEQUENCE [LARGE SCALE GENOMIC DNA]</scope>
    <source>
        <strain evidence="1 2">Bd21</strain>
    </source>
</reference>
<dbReference type="AlphaFoldDB" id="A0A2K2CZV3"/>
<reference evidence="1" key="2">
    <citation type="submission" date="2017-06" db="EMBL/GenBank/DDBJ databases">
        <title>WGS assembly of Brachypodium distachyon.</title>
        <authorList>
            <consortium name="The International Brachypodium Initiative"/>
            <person name="Lucas S."/>
            <person name="Harmon-Smith M."/>
            <person name="Lail K."/>
            <person name="Tice H."/>
            <person name="Grimwood J."/>
            <person name="Bruce D."/>
            <person name="Barry K."/>
            <person name="Shu S."/>
            <person name="Lindquist E."/>
            <person name="Wang M."/>
            <person name="Pitluck S."/>
            <person name="Vogel J.P."/>
            <person name="Garvin D.F."/>
            <person name="Mockler T.C."/>
            <person name="Schmutz J."/>
            <person name="Rokhsar D."/>
            <person name="Bevan M.W."/>
        </authorList>
    </citation>
    <scope>NUCLEOTIDE SEQUENCE</scope>
    <source>
        <strain evidence="1">Bd21</strain>
    </source>
</reference>
<reference evidence="2" key="3">
    <citation type="submission" date="2018-08" db="UniProtKB">
        <authorList>
            <consortium name="EnsemblPlants"/>
        </authorList>
    </citation>
    <scope>IDENTIFICATION</scope>
    <source>
        <strain evidence="2">cv. Bd21</strain>
    </source>
</reference>
<sequence>MMPEPYVEIERVKNRLDAIARSDSMTLAFWSNLDKGYTIALLQDRVARAVVCLKSCSHCLTEVHHNLFPELPVPMDLKGLIERFCEGAVVTHKQLVEGAVLPLSFVRLRYPH</sequence>
<accession>A0A2K2CZV3</accession>
<evidence type="ECO:0000313" key="2">
    <source>
        <dbReference type="EnsemblPlants" id="PNT67545"/>
    </source>
</evidence>
<dbReference type="InParanoid" id="A0A2K2CZV3"/>
<dbReference type="Gramene" id="PNT67545">
    <property type="protein sequence ID" value="PNT67545"/>
    <property type="gene ID" value="BRADI_3g28834v3"/>
</dbReference>
<evidence type="ECO:0000313" key="3">
    <source>
        <dbReference type="Proteomes" id="UP000008810"/>
    </source>
</evidence>